<dbReference type="Proteomes" id="UP001150924">
    <property type="component" value="Unassembled WGS sequence"/>
</dbReference>
<proteinExistence type="predicted"/>
<dbReference type="AlphaFoldDB" id="A0A9X3ESM3"/>
<keyword evidence="4" id="KW-1185">Reference proteome</keyword>
<protein>
    <submittedName>
        <fullName evidence="3">Uncharacterized protein</fullName>
    </submittedName>
</protein>
<evidence type="ECO:0000313" key="4">
    <source>
        <dbReference type="Proteomes" id="UP001150924"/>
    </source>
</evidence>
<evidence type="ECO:0000256" key="2">
    <source>
        <dbReference type="SAM" id="Phobius"/>
    </source>
</evidence>
<evidence type="ECO:0000256" key="1">
    <source>
        <dbReference type="SAM" id="MobiDB-lite"/>
    </source>
</evidence>
<keyword evidence="2" id="KW-0812">Transmembrane</keyword>
<keyword evidence="2" id="KW-0472">Membrane</keyword>
<accession>A0A9X3ESM3</accession>
<feature type="transmembrane region" description="Helical" evidence="2">
    <location>
        <begin position="20"/>
        <end position="38"/>
    </location>
</feature>
<organism evidence="3 4">
    <name type="scientific">Nannocystis pusilla</name>
    <dbReference type="NCBI Taxonomy" id="889268"/>
    <lineage>
        <taxon>Bacteria</taxon>
        <taxon>Pseudomonadati</taxon>
        <taxon>Myxococcota</taxon>
        <taxon>Polyangia</taxon>
        <taxon>Nannocystales</taxon>
        <taxon>Nannocystaceae</taxon>
        <taxon>Nannocystis</taxon>
    </lineage>
</organism>
<keyword evidence="2" id="KW-1133">Transmembrane helix</keyword>
<dbReference type="RefSeq" id="WP_267771135.1">
    <property type="nucleotide sequence ID" value="NZ_JAPNKE010000002.1"/>
</dbReference>
<comment type="caution">
    <text evidence="3">The sequence shown here is derived from an EMBL/GenBank/DDBJ whole genome shotgun (WGS) entry which is preliminary data.</text>
</comment>
<name>A0A9X3ESM3_9BACT</name>
<dbReference type="EMBL" id="JAPNKE010000002">
    <property type="protein sequence ID" value="MCY1008505.1"/>
    <property type="molecule type" value="Genomic_DNA"/>
</dbReference>
<evidence type="ECO:0000313" key="3">
    <source>
        <dbReference type="EMBL" id="MCY1008505.1"/>
    </source>
</evidence>
<gene>
    <name evidence="3" type="ORF">OV079_23690</name>
</gene>
<reference evidence="3" key="1">
    <citation type="submission" date="2022-11" db="EMBL/GenBank/DDBJ databases">
        <title>Minimal conservation of predation-associated metabolite biosynthetic gene clusters underscores biosynthetic potential of Myxococcota including descriptions for ten novel species: Archangium lansinium sp. nov., Myxococcus landrumus sp. nov., Nannocystis bai.</title>
        <authorList>
            <person name="Ahearne A."/>
            <person name="Stevens C."/>
            <person name="Phillips K."/>
        </authorList>
    </citation>
    <scope>NUCLEOTIDE SEQUENCE</scope>
    <source>
        <strain evidence="3">Na p29</strain>
    </source>
</reference>
<sequence>MTGLLLLRVGIHYDDQHRAPGALTWVAVSLLAAPWLIYARGQWRREQVWLVQERQRREALPETRIAAELGPLIQKHGITGVFNAIDRVADAAIRQHGGASGTWRAIDQAADDPSRRGGSDVDRR</sequence>
<feature type="region of interest" description="Disordered" evidence="1">
    <location>
        <begin position="96"/>
        <end position="124"/>
    </location>
</feature>
<feature type="compositionally biased region" description="Basic and acidic residues" evidence="1">
    <location>
        <begin position="112"/>
        <end position="124"/>
    </location>
</feature>